<proteinExistence type="inferred from homology"/>
<evidence type="ECO:0000313" key="13">
    <source>
        <dbReference type="Proteomes" id="UP000193685"/>
    </source>
</evidence>
<evidence type="ECO:0000256" key="6">
    <source>
        <dbReference type="ARBA" id="ARBA00022827"/>
    </source>
</evidence>
<name>A0A1Y2EZI7_PROLT</name>
<keyword evidence="5" id="KW-0285">Flavoprotein</keyword>
<dbReference type="PRINTS" id="PR00368">
    <property type="entry name" value="FADPNR"/>
</dbReference>
<dbReference type="AlphaFoldDB" id="A0A1Y2EZI7"/>
<dbReference type="EMBL" id="MCFI01000021">
    <property type="protein sequence ID" value="ORY77051.1"/>
    <property type="molecule type" value="Genomic_DNA"/>
</dbReference>
<evidence type="ECO:0000256" key="1">
    <source>
        <dbReference type="ARBA" id="ARBA00001974"/>
    </source>
</evidence>
<keyword evidence="8" id="KW-0560">Oxidoreductase</keyword>
<dbReference type="Gene3D" id="3.50.50.60">
    <property type="entry name" value="FAD/NAD(P)-binding domain"/>
    <property type="match status" value="1"/>
</dbReference>
<accession>A0A1Y2EZI7</accession>
<dbReference type="OMA" id="YHGNTNY"/>
<organism evidence="12 13">
    <name type="scientific">Protomyces lactucae-debilis</name>
    <dbReference type="NCBI Taxonomy" id="2754530"/>
    <lineage>
        <taxon>Eukaryota</taxon>
        <taxon>Fungi</taxon>
        <taxon>Dikarya</taxon>
        <taxon>Ascomycota</taxon>
        <taxon>Taphrinomycotina</taxon>
        <taxon>Taphrinomycetes</taxon>
        <taxon>Taphrinales</taxon>
        <taxon>Protomycetaceae</taxon>
        <taxon>Protomyces</taxon>
    </lineage>
</organism>
<comment type="catalytic activity">
    <reaction evidence="10">
        <text>L-ornithine + NADH + O2 = N(5)-hydroxy-L-ornithine + NAD(+) + H2O</text>
        <dbReference type="Rhea" id="RHEA:41512"/>
        <dbReference type="ChEBI" id="CHEBI:15377"/>
        <dbReference type="ChEBI" id="CHEBI:15379"/>
        <dbReference type="ChEBI" id="CHEBI:46911"/>
        <dbReference type="ChEBI" id="CHEBI:57540"/>
        <dbReference type="ChEBI" id="CHEBI:57945"/>
        <dbReference type="ChEBI" id="CHEBI:78275"/>
        <dbReference type="EC" id="1.14.13.196"/>
    </reaction>
</comment>
<dbReference type="GO" id="GO:0004497">
    <property type="term" value="F:monooxygenase activity"/>
    <property type="evidence" value="ECO:0007669"/>
    <property type="project" value="UniProtKB-KW"/>
</dbReference>
<gene>
    <name evidence="12" type="ORF">BCR37DRAFT_383068</name>
</gene>
<evidence type="ECO:0000256" key="7">
    <source>
        <dbReference type="ARBA" id="ARBA00022857"/>
    </source>
</evidence>
<evidence type="ECO:0000256" key="9">
    <source>
        <dbReference type="ARBA" id="ARBA00047598"/>
    </source>
</evidence>
<evidence type="ECO:0000256" key="5">
    <source>
        <dbReference type="ARBA" id="ARBA00022630"/>
    </source>
</evidence>
<comment type="catalytic activity">
    <reaction evidence="9">
        <text>L-ornithine + NADPH + O2 = N(5)-hydroxy-L-ornithine + NADP(+) + H2O</text>
        <dbReference type="Rhea" id="RHEA:41508"/>
        <dbReference type="ChEBI" id="CHEBI:15377"/>
        <dbReference type="ChEBI" id="CHEBI:15379"/>
        <dbReference type="ChEBI" id="CHEBI:46911"/>
        <dbReference type="ChEBI" id="CHEBI:57783"/>
        <dbReference type="ChEBI" id="CHEBI:58349"/>
        <dbReference type="ChEBI" id="CHEBI:78275"/>
        <dbReference type="EC" id="1.14.13.196"/>
    </reaction>
</comment>
<dbReference type="OrthoDB" id="3519933at2759"/>
<reference evidence="12 13" key="1">
    <citation type="submission" date="2016-07" db="EMBL/GenBank/DDBJ databases">
        <title>Pervasive Adenine N6-methylation of Active Genes in Fungi.</title>
        <authorList>
            <consortium name="DOE Joint Genome Institute"/>
            <person name="Mondo S.J."/>
            <person name="Dannebaum R.O."/>
            <person name="Kuo R.C."/>
            <person name="Labutti K."/>
            <person name="Haridas S."/>
            <person name="Kuo A."/>
            <person name="Salamov A."/>
            <person name="Ahrendt S.R."/>
            <person name="Lipzen A."/>
            <person name="Sullivan W."/>
            <person name="Andreopoulos W.B."/>
            <person name="Clum A."/>
            <person name="Lindquist E."/>
            <person name="Daum C."/>
            <person name="Ramamoorthy G.K."/>
            <person name="Gryganskyi A."/>
            <person name="Culley D."/>
            <person name="Magnuson J.K."/>
            <person name="James T.Y."/>
            <person name="O'Malley M.A."/>
            <person name="Stajich J.E."/>
            <person name="Spatafora J.W."/>
            <person name="Visel A."/>
            <person name="Grigoriev I.V."/>
        </authorList>
    </citation>
    <scope>NUCLEOTIDE SEQUENCE [LARGE SCALE GENOMIC DNA]</scope>
    <source>
        <strain evidence="12 13">12-1054</strain>
    </source>
</reference>
<dbReference type="RefSeq" id="XP_040722891.1">
    <property type="nucleotide sequence ID" value="XM_040870005.1"/>
</dbReference>
<dbReference type="PANTHER" id="PTHR42802">
    <property type="entry name" value="MONOOXYGENASE"/>
    <property type="match status" value="1"/>
</dbReference>
<dbReference type="Pfam" id="PF13434">
    <property type="entry name" value="Lys_Orn_oxgnase"/>
    <property type="match status" value="1"/>
</dbReference>
<evidence type="ECO:0000256" key="11">
    <source>
        <dbReference type="SAM" id="MobiDB-lite"/>
    </source>
</evidence>
<dbReference type="Proteomes" id="UP000193685">
    <property type="component" value="Unassembled WGS sequence"/>
</dbReference>
<comment type="caution">
    <text evidence="12">The sequence shown here is derived from an EMBL/GenBank/DDBJ whole genome shotgun (WGS) entry which is preliminary data.</text>
</comment>
<dbReference type="InterPro" id="IPR025700">
    <property type="entry name" value="Lys/Orn_oxygenase"/>
</dbReference>
<evidence type="ECO:0000256" key="2">
    <source>
        <dbReference type="ARBA" id="ARBA00004924"/>
    </source>
</evidence>
<dbReference type="InterPro" id="IPR036188">
    <property type="entry name" value="FAD/NAD-bd_sf"/>
</dbReference>
<protein>
    <recommendedName>
        <fullName evidence="4">L-ornithine N(5)-monooxygenase [NAD(P)H]</fullName>
        <ecNumber evidence="4">1.14.13.196</ecNumber>
    </recommendedName>
</protein>
<comment type="pathway">
    <text evidence="2">Siderophore biosynthesis.</text>
</comment>
<dbReference type="GO" id="GO:0006879">
    <property type="term" value="P:intracellular iron ion homeostasis"/>
    <property type="evidence" value="ECO:0007669"/>
    <property type="project" value="TreeGrafter"/>
</dbReference>
<dbReference type="EC" id="1.14.13.196" evidence="4"/>
<keyword evidence="7" id="KW-0521">NADP</keyword>
<evidence type="ECO:0000256" key="8">
    <source>
        <dbReference type="ARBA" id="ARBA00023002"/>
    </source>
</evidence>
<keyword evidence="6" id="KW-0274">FAD</keyword>
<dbReference type="SUPFAM" id="SSF51905">
    <property type="entry name" value="FAD/NAD(P)-binding domain"/>
    <property type="match status" value="1"/>
</dbReference>
<evidence type="ECO:0000256" key="10">
    <source>
        <dbReference type="ARBA" id="ARBA00049248"/>
    </source>
</evidence>
<dbReference type="PANTHER" id="PTHR42802:SF1">
    <property type="entry name" value="L-ORNITHINE N(5)-MONOOXYGENASE"/>
    <property type="match status" value="1"/>
</dbReference>
<comment type="similarity">
    <text evidence="3">Belongs to the lysine N(6)-hydroxylase/L-ornithine N(5)-oxygenase family.</text>
</comment>
<sequence>MQPAMTNTTIHDFLLVGFGPAGLAIAVAAHEKKVLSFVALEQQDDFKWHPGMLIPGASMQISFLKDLATLRDPKSEFTFLNYLFEQGRLVKFLNLDTFLPQREEYQDYMHWAAKKIDATGGVKYNTKVKAMEQTQDPAVLKVTASTASTTDTFSEQVYYARNVIICTGGQPYLPAQFPQEHPRLMHSSQFIKRLPGLQASLPGGRAKRGFCVIGAGQSAAEIWTHLTKTFPEDLVDLKFRAGALKPSDDSPFVNEIFDPSVRIDKWYGMPEEARKSLIQESKATNYSVVRLHLLEEMYKHLYMQELPGHQKIHRLSPNTVIERIEPAGKGDDACIEIATRDSLTGEKRVDQYDYVFAATGYQRTFHKQVLRNFSDVTWNENADRPVVDRRYRVVRRDENAAGIYLQGLCEASHGLSDTLLSVLSTRGMEVVEDIGERMGVMQSNGKVASADLTRSVEGVSDSDYGSERAPTPDSAY</sequence>
<evidence type="ECO:0000313" key="12">
    <source>
        <dbReference type="EMBL" id="ORY77051.1"/>
    </source>
</evidence>
<keyword evidence="12" id="KW-0503">Monooxygenase</keyword>
<keyword evidence="13" id="KW-1185">Reference proteome</keyword>
<evidence type="ECO:0000256" key="3">
    <source>
        <dbReference type="ARBA" id="ARBA00007588"/>
    </source>
</evidence>
<dbReference type="STRING" id="56484.A0A1Y2EZI7"/>
<dbReference type="GeneID" id="63786604"/>
<comment type="cofactor">
    <cofactor evidence="1">
        <name>FAD</name>
        <dbReference type="ChEBI" id="CHEBI:57692"/>
    </cofactor>
</comment>
<evidence type="ECO:0000256" key="4">
    <source>
        <dbReference type="ARBA" id="ARBA00012881"/>
    </source>
</evidence>
<feature type="region of interest" description="Disordered" evidence="11">
    <location>
        <begin position="449"/>
        <end position="476"/>
    </location>
</feature>